<accession>A0A4P9ZS03</accession>
<dbReference type="InterPro" id="IPR010541">
    <property type="entry name" value="Prp3_C"/>
</dbReference>
<dbReference type="CDD" id="cd24162">
    <property type="entry name" value="Prp3_C"/>
    <property type="match status" value="1"/>
</dbReference>
<feature type="domain" description="Small nuclear ribonucleoprotein Prp3 C-terminal" evidence="6">
    <location>
        <begin position="313"/>
        <end position="455"/>
    </location>
</feature>
<dbReference type="InterPro" id="IPR013881">
    <property type="entry name" value="Pre-mRNA_splic_Prp3_dom"/>
</dbReference>
<feature type="region of interest" description="Disordered" evidence="5">
    <location>
        <begin position="1"/>
        <end position="38"/>
    </location>
</feature>
<proteinExistence type="predicted"/>
<feature type="compositionally biased region" description="Acidic residues" evidence="5">
    <location>
        <begin position="378"/>
        <end position="391"/>
    </location>
</feature>
<dbReference type="STRING" id="215637.A0A4P9ZS03"/>
<dbReference type="PANTHER" id="PTHR14212">
    <property type="entry name" value="U4/U6-ASSOCIATED RNA SPLICING FACTOR-RELATED"/>
    <property type="match status" value="1"/>
</dbReference>
<evidence type="ECO:0000256" key="1">
    <source>
        <dbReference type="ARBA" id="ARBA00004123"/>
    </source>
</evidence>
<dbReference type="Proteomes" id="UP000268162">
    <property type="component" value="Unassembled WGS sequence"/>
</dbReference>
<sequence>MQSSNTNHADSPKPPQANPGGSDQPHLKSLHPSLAPLPKADFATLKANQRAAQKPSKIKIYSAPTEFANIAKNPYFDPALGSHTAAPHTRKRRGFHFVPQGRYTQEANQLRAQALLEKLKKDIAEKISTAGIEGDKDTMTDRWLRKPPPPEVEWWDAPLLANKDYADLDNNCTLIDSPDSLITVYVQHPIPTHSVVHEPKPTSQPLFLTKKERKKLRRQRRAELQRERQDKIRLGLLPPDPPKVKLSNLMHVLANESVQDPTKVAAEVRRQVTARQEEHERINRERQLTDEERRAKKQAKLAEDEARGISCLVFKVQNLSHPQHKYKVDTNAQQLNLTGVAIMNPIQGLVVVEGGAKSLKAYKKLMLRRIEWDLSTENSDDNSDTDSEDESMPPSGPTAASGSPARATGPNFCALLWEGQVPERRFKHFRFRLCPTESKALACLASGQADQFWALGKQIEAADSAQHKTQI</sequence>
<feature type="compositionally biased region" description="Low complexity" evidence="5">
    <location>
        <begin position="397"/>
        <end position="406"/>
    </location>
</feature>
<evidence type="ECO:0000256" key="5">
    <source>
        <dbReference type="SAM" id="MobiDB-lite"/>
    </source>
</evidence>
<evidence type="ECO:0000256" key="4">
    <source>
        <dbReference type="ARBA" id="ARBA00023242"/>
    </source>
</evidence>
<dbReference type="InterPro" id="IPR027104">
    <property type="entry name" value="Prp3"/>
</dbReference>
<protein>
    <submittedName>
        <fullName evidence="8">Pre-mRNA processing factor 3-domain-containing protein</fullName>
    </submittedName>
</protein>
<evidence type="ECO:0000259" key="6">
    <source>
        <dbReference type="Pfam" id="PF06544"/>
    </source>
</evidence>
<feature type="domain" description="Pre-mRNA-splicing factor 3" evidence="7">
    <location>
        <begin position="73"/>
        <end position="289"/>
    </location>
</feature>
<feature type="region of interest" description="Disordered" evidence="5">
    <location>
        <begin position="275"/>
        <end position="296"/>
    </location>
</feature>
<organism evidence="8 9">
    <name type="scientific">Dimargaris cristalligena</name>
    <dbReference type="NCBI Taxonomy" id="215637"/>
    <lineage>
        <taxon>Eukaryota</taxon>
        <taxon>Fungi</taxon>
        <taxon>Fungi incertae sedis</taxon>
        <taxon>Zoopagomycota</taxon>
        <taxon>Kickxellomycotina</taxon>
        <taxon>Dimargaritomycetes</taxon>
        <taxon>Dimargaritales</taxon>
        <taxon>Dimargaritaceae</taxon>
        <taxon>Dimargaris</taxon>
    </lineage>
</organism>
<dbReference type="Pfam" id="PF06544">
    <property type="entry name" value="Prp3_C"/>
    <property type="match status" value="1"/>
</dbReference>
<dbReference type="Pfam" id="PF08572">
    <property type="entry name" value="PRP3"/>
    <property type="match status" value="1"/>
</dbReference>
<evidence type="ECO:0000313" key="9">
    <source>
        <dbReference type="Proteomes" id="UP000268162"/>
    </source>
</evidence>
<feature type="region of interest" description="Disordered" evidence="5">
    <location>
        <begin position="376"/>
        <end position="406"/>
    </location>
</feature>
<keyword evidence="9" id="KW-1185">Reference proteome</keyword>
<reference evidence="9" key="1">
    <citation type="journal article" date="2018" name="Nat. Microbiol.">
        <title>Leveraging single-cell genomics to expand the fungal tree of life.</title>
        <authorList>
            <person name="Ahrendt S.R."/>
            <person name="Quandt C.A."/>
            <person name="Ciobanu D."/>
            <person name="Clum A."/>
            <person name="Salamov A."/>
            <person name="Andreopoulos B."/>
            <person name="Cheng J.F."/>
            <person name="Woyke T."/>
            <person name="Pelin A."/>
            <person name="Henrissat B."/>
            <person name="Reynolds N.K."/>
            <person name="Benny G.L."/>
            <person name="Smith M.E."/>
            <person name="James T.Y."/>
            <person name="Grigoriev I.V."/>
        </authorList>
    </citation>
    <scope>NUCLEOTIDE SEQUENCE [LARGE SCALE GENOMIC DNA]</scope>
    <source>
        <strain evidence="9">RSA 468</strain>
    </source>
</reference>
<keyword evidence="3" id="KW-0508">mRNA splicing</keyword>
<evidence type="ECO:0000259" key="7">
    <source>
        <dbReference type="Pfam" id="PF08572"/>
    </source>
</evidence>
<evidence type="ECO:0000256" key="2">
    <source>
        <dbReference type="ARBA" id="ARBA00022664"/>
    </source>
</evidence>
<gene>
    <name evidence="8" type="ORF">BJ085DRAFT_40618</name>
</gene>
<name>A0A4P9ZS03_9FUNG</name>
<keyword evidence="2" id="KW-0507">mRNA processing</keyword>
<evidence type="ECO:0000256" key="3">
    <source>
        <dbReference type="ARBA" id="ARBA00023187"/>
    </source>
</evidence>
<dbReference type="AlphaFoldDB" id="A0A4P9ZS03"/>
<dbReference type="EMBL" id="ML002672">
    <property type="protein sequence ID" value="RKP36336.1"/>
    <property type="molecule type" value="Genomic_DNA"/>
</dbReference>
<keyword evidence="4" id="KW-0539">Nucleus</keyword>
<dbReference type="PANTHER" id="PTHR14212:SF0">
    <property type="entry name" value="U4_U6 SMALL NUCLEAR RIBONUCLEOPROTEIN PRP3"/>
    <property type="match status" value="1"/>
</dbReference>
<comment type="subcellular location">
    <subcellularLocation>
        <location evidence="1">Nucleus</location>
    </subcellularLocation>
</comment>
<dbReference type="GO" id="GO:0000398">
    <property type="term" value="P:mRNA splicing, via spliceosome"/>
    <property type="evidence" value="ECO:0007669"/>
    <property type="project" value="InterPro"/>
</dbReference>
<evidence type="ECO:0000313" key="8">
    <source>
        <dbReference type="EMBL" id="RKP36336.1"/>
    </source>
</evidence>
<dbReference type="GO" id="GO:0046540">
    <property type="term" value="C:U4/U6 x U5 tri-snRNP complex"/>
    <property type="evidence" value="ECO:0007669"/>
    <property type="project" value="InterPro"/>
</dbReference>